<keyword evidence="1" id="KW-0472">Membrane</keyword>
<comment type="caution">
    <text evidence="2">The sequence shown here is derived from an EMBL/GenBank/DDBJ whole genome shotgun (WGS) entry which is preliminary data.</text>
</comment>
<feature type="transmembrane region" description="Helical" evidence="1">
    <location>
        <begin position="28"/>
        <end position="45"/>
    </location>
</feature>
<keyword evidence="3" id="KW-1185">Reference proteome</keyword>
<accession>A0A9W4UAQ5</accession>
<proteinExistence type="predicted"/>
<organism evidence="2 3">
    <name type="scientific">Periconia digitata</name>
    <dbReference type="NCBI Taxonomy" id="1303443"/>
    <lineage>
        <taxon>Eukaryota</taxon>
        <taxon>Fungi</taxon>
        <taxon>Dikarya</taxon>
        <taxon>Ascomycota</taxon>
        <taxon>Pezizomycotina</taxon>
        <taxon>Dothideomycetes</taxon>
        <taxon>Pleosporomycetidae</taxon>
        <taxon>Pleosporales</taxon>
        <taxon>Massarineae</taxon>
        <taxon>Periconiaceae</taxon>
        <taxon>Periconia</taxon>
    </lineage>
</organism>
<evidence type="ECO:0000313" key="2">
    <source>
        <dbReference type="EMBL" id="CAI6332575.1"/>
    </source>
</evidence>
<evidence type="ECO:0000313" key="3">
    <source>
        <dbReference type="Proteomes" id="UP001152607"/>
    </source>
</evidence>
<gene>
    <name evidence="2" type="ORF">PDIGIT_LOCUS5600</name>
</gene>
<name>A0A9W4UAQ5_9PLEO</name>
<protein>
    <submittedName>
        <fullName evidence="2">Uncharacterized protein</fullName>
    </submittedName>
</protein>
<dbReference type="AlphaFoldDB" id="A0A9W4UAQ5"/>
<reference evidence="2" key="1">
    <citation type="submission" date="2023-01" db="EMBL/GenBank/DDBJ databases">
        <authorList>
            <person name="Van Ghelder C."/>
            <person name="Rancurel C."/>
        </authorList>
    </citation>
    <scope>NUCLEOTIDE SEQUENCE</scope>
    <source>
        <strain evidence="2">CNCM I-4278</strain>
    </source>
</reference>
<keyword evidence="1" id="KW-1133">Transmembrane helix</keyword>
<dbReference type="Proteomes" id="UP001152607">
    <property type="component" value="Unassembled WGS sequence"/>
</dbReference>
<keyword evidence="1" id="KW-0812">Transmembrane</keyword>
<sequence>MTDEIVLYPQNLVFDELLLNCKSGKLPVAYHVGSLFWPLLLLWCWPNRS</sequence>
<evidence type="ECO:0000256" key="1">
    <source>
        <dbReference type="SAM" id="Phobius"/>
    </source>
</evidence>
<dbReference type="EMBL" id="CAOQHR010000003">
    <property type="protein sequence ID" value="CAI6332575.1"/>
    <property type="molecule type" value="Genomic_DNA"/>
</dbReference>